<dbReference type="InterPro" id="IPR001647">
    <property type="entry name" value="HTH_TetR"/>
</dbReference>
<protein>
    <recommendedName>
        <fullName evidence="4">HTH tetR-type domain-containing protein</fullName>
    </recommendedName>
</protein>
<dbReference type="PANTHER" id="PTHR43479:SF22">
    <property type="entry name" value="TRANSCRIPTIONAL REGULATOR, TETR FAMILY"/>
    <property type="match status" value="1"/>
</dbReference>
<feature type="DNA-binding region" description="H-T-H motif" evidence="3">
    <location>
        <begin position="25"/>
        <end position="44"/>
    </location>
</feature>
<proteinExistence type="predicted"/>
<dbReference type="eggNOG" id="COG1309">
    <property type="taxonomic scope" value="Bacteria"/>
</dbReference>
<evidence type="ECO:0000256" key="2">
    <source>
        <dbReference type="ARBA" id="ARBA00023125"/>
    </source>
</evidence>
<evidence type="ECO:0000256" key="3">
    <source>
        <dbReference type="PROSITE-ProRule" id="PRU00335"/>
    </source>
</evidence>
<organism evidence="5 6">
    <name type="scientific">Pontibacillus litoralis JSM 072002</name>
    <dbReference type="NCBI Taxonomy" id="1385512"/>
    <lineage>
        <taxon>Bacteria</taxon>
        <taxon>Bacillati</taxon>
        <taxon>Bacillota</taxon>
        <taxon>Bacilli</taxon>
        <taxon>Bacillales</taxon>
        <taxon>Bacillaceae</taxon>
        <taxon>Pontibacillus</taxon>
    </lineage>
</organism>
<dbReference type="EMBL" id="AVPG01000013">
    <property type="protein sequence ID" value="KGX86424.1"/>
    <property type="molecule type" value="Genomic_DNA"/>
</dbReference>
<dbReference type="Pfam" id="PF00440">
    <property type="entry name" value="TetR_N"/>
    <property type="match status" value="1"/>
</dbReference>
<gene>
    <name evidence="5" type="ORF">N784_04535</name>
</gene>
<evidence type="ECO:0000313" key="6">
    <source>
        <dbReference type="Proteomes" id="UP000030401"/>
    </source>
</evidence>
<accession>A0A0A5G2Z7</accession>
<dbReference type="PROSITE" id="PS50977">
    <property type="entry name" value="HTH_TETR_2"/>
    <property type="match status" value="1"/>
</dbReference>
<comment type="caution">
    <text evidence="5">The sequence shown here is derived from an EMBL/GenBank/DDBJ whole genome shotgun (WGS) entry which is preliminary data.</text>
</comment>
<dbReference type="GO" id="GO:0003677">
    <property type="term" value="F:DNA binding"/>
    <property type="evidence" value="ECO:0007669"/>
    <property type="project" value="UniProtKB-UniRule"/>
</dbReference>
<reference evidence="5 6" key="1">
    <citation type="submission" date="2013-08" db="EMBL/GenBank/DDBJ databases">
        <authorList>
            <person name="Huang J."/>
            <person name="Wang G."/>
        </authorList>
    </citation>
    <scope>NUCLEOTIDE SEQUENCE [LARGE SCALE GENOMIC DNA]</scope>
    <source>
        <strain evidence="5 6">JSM 072002</strain>
    </source>
</reference>
<dbReference type="Gene3D" id="1.10.357.10">
    <property type="entry name" value="Tetracycline Repressor, domain 2"/>
    <property type="match status" value="1"/>
</dbReference>
<dbReference type="InterPro" id="IPR009057">
    <property type="entry name" value="Homeodomain-like_sf"/>
</dbReference>
<dbReference type="OrthoDB" id="9812993at2"/>
<dbReference type="PANTHER" id="PTHR43479">
    <property type="entry name" value="ACREF/ENVCD OPERON REPRESSOR-RELATED"/>
    <property type="match status" value="1"/>
</dbReference>
<dbReference type="RefSeq" id="WP_036834391.1">
    <property type="nucleotide sequence ID" value="NZ_AVPG01000013.1"/>
</dbReference>
<evidence type="ECO:0000256" key="1">
    <source>
        <dbReference type="ARBA" id="ARBA00022491"/>
    </source>
</evidence>
<keyword evidence="2 3" id="KW-0238">DNA-binding</keyword>
<dbReference type="STRING" id="1385512.N784_04535"/>
<dbReference type="Proteomes" id="UP000030401">
    <property type="component" value="Unassembled WGS sequence"/>
</dbReference>
<keyword evidence="6" id="KW-1185">Reference proteome</keyword>
<name>A0A0A5G2Z7_9BACI</name>
<dbReference type="Gene3D" id="1.10.10.60">
    <property type="entry name" value="Homeodomain-like"/>
    <property type="match status" value="1"/>
</dbReference>
<keyword evidence="1" id="KW-0678">Repressor</keyword>
<dbReference type="InterPro" id="IPR050624">
    <property type="entry name" value="HTH-type_Tx_Regulator"/>
</dbReference>
<sequence>MNEKKRTLIESGMKLFAQKGFHETSVQAIVDNSGVSKGSFYLHFDSKEDLLFHIHHYYYYGLMDAVKEVQNHDAEPREQLALQVKVLLQSFMSNKDFIVMHMRENVNVPLETSGLLTDIQRHSYEWARGNLLNIYGKPLQSKINDAVILLEGILHGYVKWLVIDEVRLDADVLSNFIVRRIDDVIAGMIGEEHEPLISDALLQEHFPGNVAQGGYACVQRELQRMREKIDYVNATEQQKQDLCSAMNVLEEEMKKAEPQHVIVQGMLTHFAHFPPFKPNLQQISKYLEITLLT</sequence>
<feature type="domain" description="HTH tetR-type" evidence="4">
    <location>
        <begin position="2"/>
        <end position="62"/>
    </location>
</feature>
<dbReference type="PROSITE" id="PS01081">
    <property type="entry name" value="HTH_TETR_1"/>
    <property type="match status" value="1"/>
</dbReference>
<evidence type="ECO:0000259" key="4">
    <source>
        <dbReference type="PROSITE" id="PS50977"/>
    </source>
</evidence>
<evidence type="ECO:0000313" key="5">
    <source>
        <dbReference type="EMBL" id="KGX86424.1"/>
    </source>
</evidence>
<dbReference type="AlphaFoldDB" id="A0A0A5G2Z7"/>
<dbReference type="SUPFAM" id="SSF46689">
    <property type="entry name" value="Homeodomain-like"/>
    <property type="match status" value="1"/>
</dbReference>
<dbReference type="PRINTS" id="PR00455">
    <property type="entry name" value="HTHTETR"/>
</dbReference>
<dbReference type="InterPro" id="IPR023772">
    <property type="entry name" value="DNA-bd_HTH_TetR-type_CS"/>
</dbReference>